<feature type="compositionally biased region" description="Basic residues" evidence="1">
    <location>
        <begin position="846"/>
        <end position="863"/>
    </location>
</feature>
<dbReference type="Proteomes" id="UP000091956">
    <property type="component" value="Unassembled WGS sequence"/>
</dbReference>
<dbReference type="STRING" id="342668.A0A1B8GW87"/>
<gene>
    <name evidence="2" type="ORF">VE01_01785</name>
</gene>
<reference evidence="3" key="2">
    <citation type="journal article" date="2018" name="Nat. Commun.">
        <title>Extreme sensitivity to ultraviolet light in the fungal pathogen causing white-nose syndrome of bats.</title>
        <authorList>
            <person name="Palmer J.M."/>
            <person name="Drees K.P."/>
            <person name="Foster J.T."/>
            <person name="Lindner D.L."/>
        </authorList>
    </citation>
    <scope>NUCLEOTIDE SEQUENCE [LARGE SCALE GENOMIC DNA]</scope>
    <source>
        <strain evidence="3">UAMH 10579</strain>
    </source>
</reference>
<dbReference type="AlphaFoldDB" id="A0A1B8GW87"/>
<feature type="region of interest" description="Disordered" evidence="1">
    <location>
        <begin position="832"/>
        <end position="863"/>
    </location>
</feature>
<protein>
    <submittedName>
        <fullName evidence="2">Uncharacterized protein</fullName>
    </submittedName>
</protein>
<organism evidence="2 3">
    <name type="scientific">Pseudogymnoascus verrucosus</name>
    <dbReference type="NCBI Taxonomy" id="342668"/>
    <lineage>
        <taxon>Eukaryota</taxon>
        <taxon>Fungi</taxon>
        <taxon>Dikarya</taxon>
        <taxon>Ascomycota</taxon>
        <taxon>Pezizomycotina</taxon>
        <taxon>Leotiomycetes</taxon>
        <taxon>Thelebolales</taxon>
        <taxon>Thelebolaceae</taxon>
        <taxon>Pseudogymnoascus</taxon>
    </lineage>
</organism>
<feature type="region of interest" description="Disordered" evidence="1">
    <location>
        <begin position="790"/>
        <end position="819"/>
    </location>
</feature>
<dbReference type="EMBL" id="KV460210">
    <property type="protein sequence ID" value="OBU00112.2"/>
    <property type="molecule type" value="Genomic_DNA"/>
</dbReference>
<dbReference type="GeneID" id="28835171"/>
<feature type="region of interest" description="Disordered" evidence="1">
    <location>
        <begin position="1"/>
        <end position="88"/>
    </location>
</feature>
<name>A0A1B8GW87_9PEZI</name>
<reference evidence="2 3" key="1">
    <citation type="submission" date="2016-03" db="EMBL/GenBank/DDBJ databases">
        <title>Comparative genomics of Pseudogymnoascus destructans, the fungus causing white-nose syndrome of bats.</title>
        <authorList>
            <person name="Palmer J.M."/>
            <person name="Drees K.P."/>
            <person name="Foster J.T."/>
            <person name="Lindner D.L."/>
        </authorList>
    </citation>
    <scope>NUCLEOTIDE SEQUENCE [LARGE SCALE GENOMIC DNA]</scope>
    <source>
        <strain evidence="2 3">UAMH 10579</strain>
    </source>
</reference>
<evidence type="ECO:0000256" key="1">
    <source>
        <dbReference type="SAM" id="MobiDB-lite"/>
    </source>
</evidence>
<evidence type="ECO:0000313" key="2">
    <source>
        <dbReference type="EMBL" id="OBU00112.2"/>
    </source>
</evidence>
<proteinExistence type="predicted"/>
<evidence type="ECO:0000313" key="3">
    <source>
        <dbReference type="Proteomes" id="UP000091956"/>
    </source>
</evidence>
<dbReference type="RefSeq" id="XP_059320008.1">
    <property type="nucleotide sequence ID" value="XM_059463385.1"/>
</dbReference>
<accession>A0A1B8GW87</accession>
<keyword evidence="3" id="KW-1185">Reference proteome</keyword>
<feature type="compositionally biased region" description="Basic and acidic residues" evidence="1">
    <location>
        <begin position="832"/>
        <end position="845"/>
    </location>
</feature>
<sequence length="863" mass="95671">MATNTPPREADAGSLTDSTYEFVDDDTESRDGNATESVASADYCRPDDVTSLADTENSFDDTESEKSHATGDTPGLDSNNEEAEAQEIGQSAESFLQTTTGTSDQPIIFEEPQAHRGPIIASLPIKDLSEDEIKAITPYLKLRGNRVPDRISASLSQTMMSTRILTTVVPLRILYVGSRGAMHDIIRKIGSAVAAYMDSDPSSSSSSATFYNVIPVSDFGSHHAPEIELMPSSGWNFQVEECLKAVNFPAESTQGKEGILELTLDKNTYRSVPQNGEFHVQPKWELPHLSIFYCSENDTEEMRQTRMAASEFTSRHNIAQIFITHKPMLEKPLEWEIPLGHHPIHLSLEAMFSSSMPRGTVHLRMPIDLASFMSIDARQMNKNLAYITFRAMTEQGETSEAAGSSGSKVVRQIPKTTPAVKGLTNVKATNSRNVSRFLTGLGWRDLVPLGLLITGILASIFANFYSFKPMPANLVSINGNLTSTHPSPVTVITSTTTTESAVISGSASYTARVQTKTIIKTIDVEEVRSSSTSISLVQSKDVSAVAEPYDGHTMVCTAERLDDQEVLIRIPSATKLSWLAKEAMLVNVTRNNETVDIERVYSSHYGIILHFARHEAHGNLQISVITTKHPKINRILHVDLGSSWTRGFHETLDKLCQRVYDDVLPKDFNLDETLTRIDEWRNQAVLHAQFLAHIGRQQAEVQGARAAEAGRELATQAITTGVELADRVREPLGAALLKAQVDSRAQWLRLTGRVDEAKEYQRKASEAGVTTGKCSQNTCGWLGRKVTKEAVKEKEKPKDKAKPLRDSLKEQKEQKETEARKVVFKARIAEKKKETKARRDVLKERKASRKTCSKKRKACRSKR</sequence>